<keyword evidence="2" id="KW-1185">Reference proteome</keyword>
<proteinExistence type="predicted"/>
<evidence type="ECO:0000313" key="2">
    <source>
        <dbReference type="Proteomes" id="UP000266723"/>
    </source>
</evidence>
<gene>
    <name evidence="1" type="ORF">DY000_02022241</name>
</gene>
<protein>
    <submittedName>
        <fullName evidence="1">Uncharacterized protein</fullName>
    </submittedName>
</protein>
<organism evidence="1 2">
    <name type="scientific">Brassica cretica</name>
    <name type="common">Mustard</name>
    <dbReference type="NCBI Taxonomy" id="69181"/>
    <lineage>
        <taxon>Eukaryota</taxon>
        <taxon>Viridiplantae</taxon>
        <taxon>Streptophyta</taxon>
        <taxon>Embryophyta</taxon>
        <taxon>Tracheophyta</taxon>
        <taxon>Spermatophyta</taxon>
        <taxon>Magnoliopsida</taxon>
        <taxon>eudicotyledons</taxon>
        <taxon>Gunneridae</taxon>
        <taxon>Pentapetalae</taxon>
        <taxon>rosids</taxon>
        <taxon>malvids</taxon>
        <taxon>Brassicales</taxon>
        <taxon>Brassicaceae</taxon>
        <taxon>Brassiceae</taxon>
        <taxon>Brassica</taxon>
    </lineage>
</organism>
<dbReference type="Proteomes" id="UP000266723">
    <property type="component" value="Unassembled WGS sequence"/>
</dbReference>
<comment type="caution">
    <text evidence="1">The sequence shown here is derived from an EMBL/GenBank/DDBJ whole genome shotgun (WGS) entry which is preliminary data.</text>
</comment>
<dbReference type="EMBL" id="QGKV02000299">
    <property type="protein sequence ID" value="KAF3592123.1"/>
    <property type="molecule type" value="Genomic_DNA"/>
</dbReference>
<reference evidence="1 2" key="1">
    <citation type="journal article" date="2020" name="BMC Genomics">
        <title>Intraspecific diversification of the crop wild relative Brassica cretica Lam. using demographic model selection.</title>
        <authorList>
            <person name="Kioukis A."/>
            <person name="Michalopoulou V.A."/>
            <person name="Briers L."/>
            <person name="Pirintsos S."/>
            <person name="Studholme D.J."/>
            <person name="Pavlidis P."/>
            <person name="Sarris P.F."/>
        </authorList>
    </citation>
    <scope>NUCLEOTIDE SEQUENCE [LARGE SCALE GENOMIC DNA]</scope>
    <source>
        <strain evidence="2">cv. PFS-1207/04</strain>
    </source>
</reference>
<sequence>MMMVIGGRDITSILSEYFNPSHLGARNDVFSPDLNLTQLETPLQGRLNQLHGSCWFWLLSSDQTSCSPWSLLVPGPILRSDFLQSLVPAGFGSYPQIRSLQSSDLPVPGPNPKLISTIIDSCWFWIFTTQQVSTTFRPNGGSHHQASPRRHPYYQTHNSASYGKDARFSSGTQHFTPGFTTWTNSKDRRREESVEELLEIPQAYQATTKSTYQIPLELFRERIPAKRREHCFSTSCNGAEEKCELYIRTCWPSDSWVQLEQMRVKDKATGHLVTSKKRFEWLTQEGAESNQKKLLNDIDKKRISTDPHVPEH</sequence>
<accession>A0ABQ7E4H6</accession>
<evidence type="ECO:0000313" key="1">
    <source>
        <dbReference type="EMBL" id="KAF3592123.1"/>
    </source>
</evidence>
<name>A0ABQ7E4H6_BRACR</name>